<feature type="compositionally biased region" description="Basic and acidic residues" evidence="1">
    <location>
        <begin position="567"/>
        <end position="583"/>
    </location>
</feature>
<feature type="region of interest" description="Disordered" evidence="1">
    <location>
        <begin position="63"/>
        <end position="216"/>
    </location>
</feature>
<feature type="compositionally biased region" description="Basic and acidic residues" evidence="1">
    <location>
        <begin position="500"/>
        <end position="511"/>
    </location>
</feature>
<reference evidence="2" key="3">
    <citation type="submission" date="2025-09" db="UniProtKB">
        <authorList>
            <consortium name="Ensembl"/>
        </authorList>
    </citation>
    <scope>IDENTIFICATION</scope>
    <source>
        <strain evidence="2">2N</strain>
    </source>
</reference>
<feature type="compositionally biased region" description="Low complexity" evidence="1">
    <location>
        <begin position="851"/>
        <end position="867"/>
    </location>
</feature>
<dbReference type="Ensembl" id="ENSCPOT00000002492.3">
    <property type="protein sequence ID" value="ENSCPOP00000002240.3"/>
    <property type="gene ID" value="ENSCPOG00000002459.4"/>
</dbReference>
<feature type="region of interest" description="Disordered" evidence="1">
    <location>
        <begin position="703"/>
        <end position="957"/>
    </location>
</feature>
<feature type="region of interest" description="Disordered" evidence="1">
    <location>
        <begin position="379"/>
        <end position="473"/>
    </location>
</feature>
<reference evidence="3" key="1">
    <citation type="journal article" date="2011" name="Nature">
        <title>A high-resolution map of human evolutionary constraint using 29 mammals.</title>
        <authorList>
            <person name="Lindblad-Toh K."/>
            <person name="Garber M."/>
            <person name="Zuk O."/>
            <person name="Lin M.F."/>
            <person name="Parker B.J."/>
            <person name="Washietl S."/>
            <person name="Kheradpour P."/>
            <person name="Ernst J."/>
            <person name="Jordan G."/>
            <person name="Mauceli E."/>
            <person name="Ward L.D."/>
            <person name="Lowe C.B."/>
            <person name="Holloway A.K."/>
            <person name="Clamp M."/>
            <person name="Gnerre S."/>
            <person name="Alfoldi J."/>
            <person name="Beal K."/>
            <person name="Chang J."/>
            <person name="Clawson H."/>
            <person name="Cuff J."/>
            <person name="Di Palma F."/>
            <person name="Fitzgerald S."/>
            <person name="Flicek P."/>
            <person name="Guttman M."/>
            <person name="Hubisz M.J."/>
            <person name="Jaffe D.B."/>
            <person name="Jungreis I."/>
            <person name="Kent W.J."/>
            <person name="Kostka D."/>
            <person name="Lara M."/>
            <person name="Martins A.L."/>
            <person name="Massingham T."/>
            <person name="Moltke I."/>
            <person name="Raney B.J."/>
            <person name="Rasmussen M.D."/>
            <person name="Robinson J."/>
            <person name="Stark A."/>
            <person name="Vilella A.J."/>
            <person name="Wen J."/>
            <person name="Xie X."/>
            <person name="Zody M.C."/>
            <person name="Baldwin J."/>
            <person name="Bloom T."/>
            <person name="Chin C.W."/>
            <person name="Heiman D."/>
            <person name="Nicol R."/>
            <person name="Nusbaum C."/>
            <person name="Young S."/>
            <person name="Wilkinson J."/>
            <person name="Worley K.C."/>
            <person name="Kovar C.L."/>
            <person name="Muzny D.M."/>
            <person name="Gibbs R.A."/>
            <person name="Cree A."/>
            <person name="Dihn H.H."/>
            <person name="Fowler G."/>
            <person name="Jhangiani S."/>
            <person name="Joshi V."/>
            <person name="Lee S."/>
            <person name="Lewis L.R."/>
            <person name="Nazareth L.V."/>
            <person name="Okwuonu G."/>
            <person name="Santibanez J."/>
            <person name="Warren W.C."/>
            <person name="Mardis E.R."/>
            <person name="Weinstock G.M."/>
            <person name="Wilson R.K."/>
            <person name="Delehaunty K."/>
            <person name="Dooling D."/>
            <person name="Fronik C."/>
            <person name="Fulton L."/>
            <person name="Fulton B."/>
            <person name="Graves T."/>
            <person name="Minx P."/>
            <person name="Sodergren E."/>
            <person name="Birney E."/>
            <person name="Margulies E.H."/>
            <person name="Herrero J."/>
            <person name="Green E.D."/>
            <person name="Haussler D."/>
            <person name="Siepel A."/>
            <person name="Goldman N."/>
            <person name="Pollard K.S."/>
            <person name="Pedersen J.S."/>
            <person name="Lander E.S."/>
            <person name="Kellis M."/>
        </authorList>
    </citation>
    <scope>NUCLEOTIDE SEQUENCE [LARGE SCALE GENOMIC DNA]</scope>
    <source>
        <strain evidence="3">2N</strain>
    </source>
</reference>
<dbReference type="InterPro" id="IPR026158">
    <property type="entry name" value="ApolipoprotB_rcpt"/>
</dbReference>
<organism evidence="2 3">
    <name type="scientific">Cavia porcellus</name>
    <name type="common">Guinea pig</name>
    <dbReference type="NCBI Taxonomy" id="10141"/>
    <lineage>
        <taxon>Eukaryota</taxon>
        <taxon>Metazoa</taxon>
        <taxon>Chordata</taxon>
        <taxon>Craniata</taxon>
        <taxon>Vertebrata</taxon>
        <taxon>Euteleostomi</taxon>
        <taxon>Mammalia</taxon>
        <taxon>Eutheria</taxon>
        <taxon>Euarchontoglires</taxon>
        <taxon>Glires</taxon>
        <taxon>Rodentia</taxon>
        <taxon>Hystricomorpha</taxon>
        <taxon>Caviidae</taxon>
        <taxon>Cavia</taxon>
    </lineage>
</organism>
<dbReference type="eggNOG" id="ENOG502SSHE">
    <property type="taxonomic scope" value="Eukaryota"/>
</dbReference>
<evidence type="ECO:0000313" key="2">
    <source>
        <dbReference type="Ensembl" id="ENSCPOP00000002240.3"/>
    </source>
</evidence>
<keyword evidence="3" id="KW-1185">Reference proteome</keyword>
<feature type="compositionally biased region" description="Basic and acidic residues" evidence="1">
    <location>
        <begin position="134"/>
        <end position="174"/>
    </location>
</feature>
<dbReference type="OMA" id="GTHQGDT"/>
<feature type="compositionally biased region" description="Low complexity" evidence="1">
    <location>
        <begin position="875"/>
        <end position="889"/>
    </location>
</feature>
<dbReference type="OrthoDB" id="9450656at2759"/>
<dbReference type="STRING" id="10141.ENSCPOP00000002240"/>
<proteinExistence type="predicted"/>
<dbReference type="Bgee" id="ENSCPOG00000002459">
    <property type="expression patterns" value="Expressed in thyroid gland and 5 other cell types or tissues"/>
</dbReference>
<reference evidence="2" key="2">
    <citation type="submission" date="2025-08" db="UniProtKB">
        <authorList>
            <consortium name="Ensembl"/>
        </authorList>
    </citation>
    <scope>IDENTIFICATION</scope>
    <source>
        <strain evidence="2">2N</strain>
    </source>
</reference>
<sequence>MDFLRLHLPGLHQALRGALDSLSTFVSYLMGDAVLTVEREVRELGEVAAGKPEKTVEEEAQEALHSLRDGPSERAGVLRGTGEAGGGQEERSAAEQVWGWGEGSSCRSQAGRQNSGAWGAGTAAKSPEPSVLLKAEKTSEAESRTHRDESSQAKKRQESEEQERNRGETLRIWEQEEEEEKEEVGARGAGMARGVESEQPWHGELQGKAGVEREKVARDCGVVRVAVAETEVSGAKRPWRKEGEVVGVRADQSTRAQETQGPGPESEDQATWHKEEARATLGKEADRTASAGEEDSPTIAREKASTASAREEADLPGIRETEDGLVTADRILEAASSIRILEKASNRDQEEEPDEKREDKVKVFSKQPWALVTEAIEDAAEGQKAKREAAGAQESEEEAGEHFEGKTDEYTKEACSGPNSEIKADDGASPWEVPAEEPQEKKETCCALEAELVPGKEVEGEADSEAALEARPEEFMWEKDQEYQTSQEALGVEWSIPKHGVPEDQGLKLVEDAQTPEESPKEGQGGQEEHCQDQGLSREEAGTGVREQPRHLGPPEVPETEGWELWRVGDPESKITQEGKSDAEEGEEEAAGGQALEAEAEGSWGSEPPEVLDCGMEEGETSVVDNQELQANKGTEAEPGQALGESEAGETTDKVVEITVPWEADRIPRWGWRLEGAALSLQDSEDTQTSSLATEVVEDQAVLAGEGLQGEAGGAWSSEELGRGWDSEEREEAEGGAGQIEAAQALLEEETGEWHIGEQRGDSERQDEDRHPEGQAERPPEVDDVKVTGGQRTEAEGTAPEDLEDVQGQEGQPTYQPPVETAPGPSETAEAVGSDTGDTHSSWSKALLPGSRLDVSVSRSRVLLSRSSWKRRSRPSSWRKTSPEQQQEDPPSPQPDEGLSTPEQRPLQLEEAPEPSPLQSGGTSEPVKRKLLGHGFGPMHPGMMQELQARLVQRKPQ</sequence>
<evidence type="ECO:0008006" key="4">
    <source>
        <dbReference type="Google" id="ProtNLM"/>
    </source>
</evidence>
<feature type="compositionally biased region" description="Basic and acidic residues" evidence="1">
    <location>
        <begin position="527"/>
        <end position="541"/>
    </location>
</feature>
<dbReference type="GeneTree" id="ENSGT00530000065031"/>
<dbReference type="KEGG" id="cpoc:101788214"/>
<protein>
    <recommendedName>
        <fullName evidence="4">Apolipoprotein B receptor</fullName>
    </recommendedName>
</protein>
<dbReference type="PANTHER" id="PTHR15964:SF0">
    <property type="entry name" value="APOLIPOPROTEIN B RECEPTOR"/>
    <property type="match status" value="1"/>
</dbReference>
<dbReference type="VEuPathDB" id="HostDB:ENSCPOG00000002459"/>
<dbReference type="GO" id="GO:0006869">
    <property type="term" value="P:lipid transport"/>
    <property type="evidence" value="ECO:0007669"/>
    <property type="project" value="InterPro"/>
</dbReference>
<dbReference type="RefSeq" id="XP_005007685.1">
    <property type="nucleotide sequence ID" value="XM_005007628.4"/>
</dbReference>
<dbReference type="GO" id="GO:0006641">
    <property type="term" value="P:triglyceride metabolic process"/>
    <property type="evidence" value="ECO:0007669"/>
    <property type="project" value="TreeGrafter"/>
</dbReference>
<gene>
    <name evidence="2" type="primary">Apobr</name>
</gene>
<evidence type="ECO:0000313" key="3">
    <source>
        <dbReference type="Proteomes" id="UP000005447"/>
    </source>
</evidence>
<feature type="compositionally biased region" description="Basic and acidic residues" evidence="1">
    <location>
        <begin position="300"/>
        <end position="322"/>
    </location>
</feature>
<feature type="region of interest" description="Disordered" evidence="1">
    <location>
        <begin position="230"/>
        <end position="362"/>
    </location>
</feature>
<feature type="compositionally biased region" description="Basic and acidic residues" evidence="1">
    <location>
        <begin position="752"/>
        <end position="786"/>
    </location>
</feature>
<dbReference type="Proteomes" id="UP000005447">
    <property type="component" value="Unassembled WGS sequence"/>
</dbReference>
<feature type="compositionally biased region" description="Basic and acidic residues" evidence="1">
    <location>
        <begin position="400"/>
        <end position="412"/>
    </location>
</feature>
<accession>H0UYM2</accession>
<dbReference type="GeneID" id="101788214"/>
<feature type="compositionally biased region" description="Basic and acidic residues" evidence="1">
    <location>
        <begin position="340"/>
        <end position="362"/>
    </location>
</feature>
<dbReference type="GO" id="GO:0030229">
    <property type="term" value="F:very-low-density lipoprotein particle receptor activity"/>
    <property type="evidence" value="ECO:0007669"/>
    <property type="project" value="TreeGrafter"/>
</dbReference>
<feature type="compositionally biased region" description="Polar residues" evidence="1">
    <location>
        <begin position="251"/>
        <end position="260"/>
    </location>
</feature>
<dbReference type="AlphaFoldDB" id="H0UYM2"/>
<feature type="region of interest" description="Disordered" evidence="1">
    <location>
        <begin position="496"/>
        <end position="654"/>
    </location>
</feature>
<dbReference type="InParanoid" id="H0UYM2"/>
<dbReference type="FunCoup" id="H0UYM2">
    <property type="interactions" value="94"/>
</dbReference>
<feature type="compositionally biased region" description="Polar residues" evidence="1">
    <location>
        <begin position="105"/>
        <end position="116"/>
    </location>
</feature>
<feature type="compositionally biased region" description="Polar residues" evidence="1">
    <location>
        <begin position="623"/>
        <end position="633"/>
    </location>
</feature>
<feature type="compositionally biased region" description="Basic and acidic residues" evidence="1">
    <location>
        <begin position="270"/>
        <end position="287"/>
    </location>
</feature>
<dbReference type="HOGENOM" id="CLU_006101_0_0_1"/>
<dbReference type="PANTHER" id="PTHR15964">
    <property type="entry name" value="APOLIPOPROTEIN B48 RECEPTOR"/>
    <property type="match status" value="1"/>
</dbReference>
<name>H0UYM2_CAVPO</name>
<dbReference type="CTD" id="55911"/>
<dbReference type="EMBL" id="AAKN02007764">
    <property type="status" value="NOT_ANNOTATED_CDS"/>
    <property type="molecule type" value="Genomic_DNA"/>
</dbReference>
<dbReference type="GO" id="GO:0016020">
    <property type="term" value="C:membrane"/>
    <property type="evidence" value="ECO:0007669"/>
    <property type="project" value="TreeGrafter"/>
</dbReference>
<evidence type="ECO:0000256" key="1">
    <source>
        <dbReference type="SAM" id="MobiDB-lite"/>
    </source>
</evidence>